<dbReference type="Proteomes" id="UP000264719">
    <property type="component" value="Unassembled WGS sequence"/>
</dbReference>
<evidence type="ECO:0000256" key="4">
    <source>
        <dbReference type="ARBA" id="ARBA00023163"/>
    </source>
</evidence>
<evidence type="ECO:0000313" key="6">
    <source>
        <dbReference type="EMBL" id="HAR53334.1"/>
    </source>
</evidence>
<evidence type="ECO:0000259" key="5">
    <source>
        <dbReference type="PROSITE" id="PS50931"/>
    </source>
</evidence>
<evidence type="ECO:0000256" key="2">
    <source>
        <dbReference type="ARBA" id="ARBA00023015"/>
    </source>
</evidence>
<dbReference type="Pfam" id="PF03466">
    <property type="entry name" value="LysR_substrate"/>
    <property type="match status" value="1"/>
</dbReference>
<comment type="similarity">
    <text evidence="1">Belongs to the LysR transcriptional regulatory family.</text>
</comment>
<dbReference type="Pfam" id="PF00126">
    <property type="entry name" value="HTH_1"/>
    <property type="match status" value="1"/>
</dbReference>
<dbReference type="RefSeq" id="WP_339852847.1">
    <property type="nucleotide sequence ID" value="NZ_CAXAXR010000004.1"/>
</dbReference>
<proteinExistence type="inferred from homology"/>
<dbReference type="SUPFAM" id="SSF53850">
    <property type="entry name" value="Periplasmic binding protein-like II"/>
    <property type="match status" value="1"/>
</dbReference>
<name>A0A348WFM2_9RHOB</name>
<protein>
    <submittedName>
        <fullName evidence="6">Transcriptional regulator</fullName>
    </submittedName>
</protein>
<keyword evidence="4" id="KW-0804">Transcription</keyword>
<evidence type="ECO:0000256" key="3">
    <source>
        <dbReference type="ARBA" id="ARBA00023125"/>
    </source>
</evidence>
<dbReference type="GO" id="GO:0006351">
    <property type="term" value="P:DNA-templated transcription"/>
    <property type="evidence" value="ECO:0007669"/>
    <property type="project" value="TreeGrafter"/>
</dbReference>
<dbReference type="InterPro" id="IPR036390">
    <property type="entry name" value="WH_DNA-bd_sf"/>
</dbReference>
<dbReference type="Gene3D" id="1.10.10.10">
    <property type="entry name" value="Winged helix-like DNA-binding domain superfamily/Winged helix DNA-binding domain"/>
    <property type="match status" value="1"/>
</dbReference>
<dbReference type="PRINTS" id="PR00039">
    <property type="entry name" value="HTHLYSR"/>
</dbReference>
<dbReference type="EMBL" id="DMVW01000153">
    <property type="protein sequence ID" value="HAR53334.1"/>
    <property type="molecule type" value="Genomic_DNA"/>
</dbReference>
<dbReference type="GO" id="GO:0043565">
    <property type="term" value="F:sequence-specific DNA binding"/>
    <property type="evidence" value="ECO:0007669"/>
    <property type="project" value="TreeGrafter"/>
</dbReference>
<dbReference type="FunFam" id="1.10.10.10:FF:000001">
    <property type="entry name" value="LysR family transcriptional regulator"/>
    <property type="match status" value="1"/>
</dbReference>
<dbReference type="InterPro" id="IPR005119">
    <property type="entry name" value="LysR_subst-bd"/>
</dbReference>
<evidence type="ECO:0000313" key="7">
    <source>
        <dbReference type="Proteomes" id="UP000264719"/>
    </source>
</evidence>
<keyword evidence="3" id="KW-0238">DNA-binding</keyword>
<dbReference type="Gene3D" id="3.40.190.10">
    <property type="entry name" value="Periplasmic binding protein-like II"/>
    <property type="match status" value="2"/>
</dbReference>
<dbReference type="PANTHER" id="PTHR30537">
    <property type="entry name" value="HTH-TYPE TRANSCRIPTIONAL REGULATOR"/>
    <property type="match status" value="1"/>
</dbReference>
<dbReference type="InterPro" id="IPR036388">
    <property type="entry name" value="WH-like_DNA-bd_sf"/>
</dbReference>
<dbReference type="InterPro" id="IPR058163">
    <property type="entry name" value="LysR-type_TF_proteobact-type"/>
</dbReference>
<dbReference type="GO" id="GO:0003700">
    <property type="term" value="F:DNA-binding transcription factor activity"/>
    <property type="evidence" value="ECO:0007669"/>
    <property type="project" value="InterPro"/>
</dbReference>
<dbReference type="SUPFAM" id="SSF46785">
    <property type="entry name" value="Winged helix' DNA-binding domain"/>
    <property type="match status" value="1"/>
</dbReference>
<sequence length="300" mass="32130">MAQTPPLPSLPVLRSFEAAARHQSFTMAAEELGLTQGAISRQVRELEELIGARLFARVGRSVQLTPAGRGFARDLGGDLARLRQSVSRAVAAGDGGSILSVAVLPTFGSRWLMPRLPDFCARHPDIQLSFSSRGEPFDLQEARCDVAIHFGRADWPGAQLTPLCPENLRAVAAPAFIERHGIQRPADLCRAPLLQLSSRPDAWAGFLAAQAQDATRAGTGMLFDQFSLMISAALQGLGAALLPVYLIEDELSQGSLCAVAAVGSPQEASYHIATPLGGTSREAASFVSWLRRQVPRRRAA</sequence>
<reference evidence="6 7" key="1">
    <citation type="journal article" date="2018" name="Nat. Biotechnol.">
        <title>A standardized bacterial taxonomy based on genome phylogeny substantially revises the tree of life.</title>
        <authorList>
            <person name="Parks D.H."/>
            <person name="Chuvochina M."/>
            <person name="Waite D.W."/>
            <person name="Rinke C."/>
            <person name="Skarshewski A."/>
            <person name="Chaumeil P.A."/>
            <person name="Hugenholtz P."/>
        </authorList>
    </citation>
    <scope>NUCLEOTIDE SEQUENCE [LARGE SCALE GENOMIC DNA]</scope>
    <source>
        <strain evidence="6">UBA9169</strain>
    </source>
</reference>
<evidence type="ECO:0000256" key="1">
    <source>
        <dbReference type="ARBA" id="ARBA00009437"/>
    </source>
</evidence>
<keyword evidence="2" id="KW-0805">Transcription regulation</keyword>
<dbReference type="AlphaFoldDB" id="A0A348WFM2"/>
<comment type="caution">
    <text evidence="6">The sequence shown here is derived from an EMBL/GenBank/DDBJ whole genome shotgun (WGS) entry which is preliminary data.</text>
</comment>
<feature type="domain" description="HTH lysR-type" evidence="5">
    <location>
        <begin position="8"/>
        <end position="65"/>
    </location>
</feature>
<accession>A0A348WFM2</accession>
<dbReference type="PROSITE" id="PS50931">
    <property type="entry name" value="HTH_LYSR"/>
    <property type="match status" value="1"/>
</dbReference>
<dbReference type="PANTHER" id="PTHR30537:SF74">
    <property type="entry name" value="HTH-TYPE TRANSCRIPTIONAL REGULATOR TRPI"/>
    <property type="match status" value="1"/>
</dbReference>
<gene>
    <name evidence="6" type="ORF">DCS45_15875</name>
</gene>
<dbReference type="InterPro" id="IPR000847">
    <property type="entry name" value="LysR_HTH_N"/>
</dbReference>
<organism evidence="6 7">
    <name type="scientific">Roseovarius nubinhibens</name>
    <dbReference type="NCBI Taxonomy" id="314263"/>
    <lineage>
        <taxon>Bacteria</taxon>
        <taxon>Pseudomonadati</taxon>
        <taxon>Pseudomonadota</taxon>
        <taxon>Alphaproteobacteria</taxon>
        <taxon>Rhodobacterales</taxon>
        <taxon>Roseobacteraceae</taxon>
        <taxon>Roseovarius</taxon>
    </lineage>
</organism>